<evidence type="ECO:0000256" key="1">
    <source>
        <dbReference type="SAM" id="MobiDB-lite"/>
    </source>
</evidence>
<keyword evidence="3" id="KW-1185">Reference proteome</keyword>
<dbReference type="Proteomes" id="UP000225277">
    <property type="component" value="Unassembled WGS sequence"/>
</dbReference>
<organism evidence="2 3">
    <name type="scientific">Ramularia collo-cygni</name>
    <dbReference type="NCBI Taxonomy" id="112498"/>
    <lineage>
        <taxon>Eukaryota</taxon>
        <taxon>Fungi</taxon>
        <taxon>Dikarya</taxon>
        <taxon>Ascomycota</taxon>
        <taxon>Pezizomycotina</taxon>
        <taxon>Dothideomycetes</taxon>
        <taxon>Dothideomycetidae</taxon>
        <taxon>Mycosphaerellales</taxon>
        <taxon>Mycosphaerellaceae</taxon>
        <taxon>Ramularia</taxon>
    </lineage>
</organism>
<dbReference type="GeneID" id="35596980"/>
<feature type="region of interest" description="Disordered" evidence="1">
    <location>
        <begin position="67"/>
        <end position="87"/>
    </location>
</feature>
<accession>A0A2D3UM22</accession>
<dbReference type="RefSeq" id="XP_023622805.1">
    <property type="nucleotide sequence ID" value="XM_023767037.1"/>
</dbReference>
<dbReference type="OrthoDB" id="3800738at2759"/>
<sequence length="220" mass="24497">MDQQYTAADRVLAIPELLEAILLQCGNSTDSSWKQLFVLKRVSSTFDAVIQQSPLIRRAMHLERRQSLSVPRRELPPPPPGNSLVPDPKKPLLLEGYRKFFYNFESLLYPFWCHLRISPGPDSTLILAMNVSLFWSEEVPGVASGRAPSTLDGSTPVEKPNSWRNILVPYHPDYPVQVQCCGSRIIEVCGSNSTLGDLADEAIRAGRGHLSGVKQVTYHG</sequence>
<protein>
    <submittedName>
        <fullName evidence="2">Uncharacterized protein</fullName>
    </submittedName>
</protein>
<proteinExistence type="predicted"/>
<evidence type="ECO:0000313" key="3">
    <source>
        <dbReference type="Proteomes" id="UP000225277"/>
    </source>
</evidence>
<reference evidence="2 3" key="1">
    <citation type="submission" date="2016-03" db="EMBL/GenBank/DDBJ databases">
        <authorList>
            <person name="Ploux O."/>
        </authorList>
    </citation>
    <scope>NUCLEOTIDE SEQUENCE [LARGE SCALE GENOMIC DNA]</scope>
    <source>
        <strain evidence="2 3">URUG2</strain>
    </source>
</reference>
<dbReference type="EMBL" id="FJUY01000002">
    <property type="protein sequence ID" value="CZT15912.1"/>
    <property type="molecule type" value="Genomic_DNA"/>
</dbReference>
<gene>
    <name evidence="2" type="ORF">RCC_01751</name>
</gene>
<name>A0A2D3UM22_9PEZI</name>
<dbReference type="AlphaFoldDB" id="A0A2D3UM22"/>
<evidence type="ECO:0000313" key="2">
    <source>
        <dbReference type="EMBL" id="CZT15912.1"/>
    </source>
</evidence>